<feature type="signal peptide" evidence="2">
    <location>
        <begin position="1"/>
        <end position="21"/>
    </location>
</feature>
<dbReference type="EMBL" id="JAHWGI010001412">
    <property type="protein sequence ID" value="KAK3930709.1"/>
    <property type="molecule type" value="Genomic_DNA"/>
</dbReference>
<dbReference type="AlphaFoldDB" id="A0AAE1LTX2"/>
<keyword evidence="2" id="KW-0732">Signal</keyword>
<protein>
    <submittedName>
        <fullName evidence="3">Protocadherin-like wing polarity protein stan</fullName>
    </submittedName>
</protein>
<reference evidence="3" key="1">
    <citation type="submission" date="2021-07" db="EMBL/GenBank/DDBJ databases">
        <authorList>
            <person name="Catto M.A."/>
            <person name="Jacobson A."/>
            <person name="Kennedy G."/>
            <person name="Labadie P."/>
            <person name="Hunt B.G."/>
            <person name="Srinivasan R."/>
        </authorList>
    </citation>
    <scope>NUCLEOTIDE SEQUENCE</scope>
    <source>
        <strain evidence="3">PL_HMW_Pooled</strain>
        <tissue evidence="3">Head</tissue>
    </source>
</reference>
<evidence type="ECO:0000313" key="3">
    <source>
        <dbReference type="EMBL" id="KAK3930709.1"/>
    </source>
</evidence>
<accession>A0AAE1LTX2</accession>
<evidence type="ECO:0000256" key="1">
    <source>
        <dbReference type="SAM" id="MobiDB-lite"/>
    </source>
</evidence>
<reference evidence="3" key="2">
    <citation type="journal article" date="2023" name="BMC Genomics">
        <title>Pest status, molecular evolution, and epigenetic factors derived from the genome assembly of Frankliniella fusca, a thysanopteran phytovirus vector.</title>
        <authorList>
            <person name="Catto M.A."/>
            <person name="Labadie P.E."/>
            <person name="Jacobson A.L."/>
            <person name="Kennedy G.G."/>
            <person name="Srinivasan R."/>
            <person name="Hunt B.G."/>
        </authorList>
    </citation>
    <scope>NUCLEOTIDE SEQUENCE</scope>
    <source>
        <strain evidence="3">PL_HMW_Pooled</strain>
    </source>
</reference>
<dbReference type="CDD" id="cd11304">
    <property type="entry name" value="Cadherin_repeat"/>
    <property type="match status" value="1"/>
</dbReference>
<dbReference type="PROSITE" id="PS51257">
    <property type="entry name" value="PROKAR_LIPOPROTEIN"/>
    <property type="match status" value="1"/>
</dbReference>
<keyword evidence="4" id="KW-1185">Reference proteome</keyword>
<feature type="chain" id="PRO_5041939528" evidence="2">
    <location>
        <begin position="22"/>
        <end position="303"/>
    </location>
</feature>
<evidence type="ECO:0000313" key="4">
    <source>
        <dbReference type="Proteomes" id="UP001219518"/>
    </source>
</evidence>
<organism evidence="3 4">
    <name type="scientific">Frankliniella fusca</name>
    <dbReference type="NCBI Taxonomy" id="407009"/>
    <lineage>
        <taxon>Eukaryota</taxon>
        <taxon>Metazoa</taxon>
        <taxon>Ecdysozoa</taxon>
        <taxon>Arthropoda</taxon>
        <taxon>Hexapoda</taxon>
        <taxon>Insecta</taxon>
        <taxon>Pterygota</taxon>
        <taxon>Neoptera</taxon>
        <taxon>Paraneoptera</taxon>
        <taxon>Thysanoptera</taxon>
        <taxon>Terebrantia</taxon>
        <taxon>Thripoidea</taxon>
        <taxon>Thripidae</taxon>
        <taxon>Frankliniella</taxon>
    </lineage>
</organism>
<dbReference type="Proteomes" id="UP001219518">
    <property type="component" value="Unassembled WGS sequence"/>
</dbReference>
<evidence type="ECO:0000256" key="2">
    <source>
        <dbReference type="SAM" id="SignalP"/>
    </source>
</evidence>
<feature type="region of interest" description="Disordered" evidence="1">
    <location>
        <begin position="270"/>
        <end position="303"/>
    </location>
</feature>
<name>A0AAE1LTX2_9NEOP</name>
<comment type="caution">
    <text evidence="3">The sequence shown here is derived from an EMBL/GenBank/DDBJ whole genome shotgun (WGS) entry which is preliminary data.</text>
</comment>
<proteinExistence type="predicted"/>
<gene>
    <name evidence="3" type="ORF">KUF71_024066</name>
</gene>
<sequence length="303" mass="33424">MRHVLALLAVVAAVACRLTAAYLLIATEDDPPGHVLFNASLGGRGPRTYAINNHRSASFVHRLLRVDPDTGRISLRHYLDCTAVYYPNLFTLHVDSTALADPVDYYSLPLRVFVSGRRCERDPLVSIDLADEAEEQDVALNRVHVKVSEAKRWVSETLASYAIPNNADGEAAGLGADWTRICLRKSQLVCRIRNLLPRTVVSNNFSCQPSGSEDRSHTSVLVALMEHYHGQHRAPLLVQQGRRDESDLLNQSADLLAVVGERNFERKSLSTRRLGGAGGFTSPALIPRERSLLRGRPSPPPPP</sequence>